<protein>
    <submittedName>
        <fullName evidence="11">Carbohydrate-binding X8 domain superfamily protein</fullName>
    </submittedName>
</protein>
<evidence type="ECO:0000313" key="11">
    <source>
        <dbReference type="EMBL" id="CAA0816302.1"/>
    </source>
</evidence>
<dbReference type="Pfam" id="PF07983">
    <property type="entry name" value="X8"/>
    <property type="match status" value="1"/>
</dbReference>
<dbReference type="InterPro" id="IPR012946">
    <property type="entry name" value="X8"/>
</dbReference>
<dbReference type="EMBL" id="CACSLK010013932">
    <property type="protein sequence ID" value="CAA0816302.1"/>
    <property type="molecule type" value="Genomic_DNA"/>
</dbReference>
<feature type="domain" description="X8" evidence="10">
    <location>
        <begin position="84"/>
        <end position="168"/>
    </location>
</feature>
<evidence type="ECO:0000256" key="4">
    <source>
        <dbReference type="ARBA" id="ARBA00022729"/>
    </source>
</evidence>
<keyword evidence="5" id="KW-0472">Membrane</keyword>
<accession>A0A9N7R5S8</accession>
<dbReference type="SMART" id="SM00768">
    <property type="entry name" value="X8"/>
    <property type="match status" value="1"/>
</dbReference>
<dbReference type="PANTHER" id="PTHR31044:SF52">
    <property type="entry name" value="OS01G0631500 PROTEIN"/>
    <property type="match status" value="1"/>
</dbReference>
<evidence type="ECO:0000256" key="7">
    <source>
        <dbReference type="ARBA" id="ARBA00023180"/>
    </source>
</evidence>
<evidence type="ECO:0000256" key="1">
    <source>
        <dbReference type="ARBA" id="ARBA00004609"/>
    </source>
</evidence>
<keyword evidence="2" id="KW-1003">Cell membrane</keyword>
<evidence type="ECO:0000256" key="8">
    <source>
        <dbReference type="ARBA" id="ARBA00023288"/>
    </source>
</evidence>
<keyword evidence="7" id="KW-0325">Glycoprotein</keyword>
<keyword evidence="12" id="KW-1185">Reference proteome</keyword>
<dbReference type="PANTHER" id="PTHR31044">
    <property type="entry name" value="BETA-1,3 GLUCANASE"/>
    <property type="match status" value="1"/>
</dbReference>
<keyword evidence="8" id="KW-0449">Lipoprotein</keyword>
<dbReference type="Gene3D" id="1.20.58.1040">
    <property type="match status" value="1"/>
</dbReference>
<proteinExistence type="predicted"/>
<organism evidence="11 12">
    <name type="scientific">Striga hermonthica</name>
    <name type="common">Purple witchweed</name>
    <name type="synonym">Buchnera hermonthica</name>
    <dbReference type="NCBI Taxonomy" id="68872"/>
    <lineage>
        <taxon>Eukaryota</taxon>
        <taxon>Viridiplantae</taxon>
        <taxon>Streptophyta</taxon>
        <taxon>Embryophyta</taxon>
        <taxon>Tracheophyta</taxon>
        <taxon>Spermatophyta</taxon>
        <taxon>Magnoliopsida</taxon>
        <taxon>eudicotyledons</taxon>
        <taxon>Gunneridae</taxon>
        <taxon>Pentapetalae</taxon>
        <taxon>asterids</taxon>
        <taxon>lamiids</taxon>
        <taxon>Lamiales</taxon>
        <taxon>Orobanchaceae</taxon>
        <taxon>Buchnereae</taxon>
        <taxon>Striga</taxon>
    </lineage>
</organism>
<dbReference type="GO" id="GO:0098552">
    <property type="term" value="C:side of membrane"/>
    <property type="evidence" value="ECO:0007669"/>
    <property type="project" value="UniProtKB-KW"/>
</dbReference>
<evidence type="ECO:0000256" key="9">
    <source>
        <dbReference type="SAM" id="SignalP"/>
    </source>
</evidence>
<feature type="chain" id="PRO_5040326685" evidence="9">
    <location>
        <begin position="19"/>
        <end position="228"/>
    </location>
</feature>
<dbReference type="Proteomes" id="UP001153555">
    <property type="component" value="Unassembled WGS sequence"/>
</dbReference>
<gene>
    <name evidence="11" type="ORF">SHERM_16170</name>
</gene>
<keyword evidence="3" id="KW-0336">GPI-anchor</keyword>
<dbReference type="AlphaFoldDB" id="A0A9N7R5S8"/>
<evidence type="ECO:0000256" key="3">
    <source>
        <dbReference type="ARBA" id="ARBA00022622"/>
    </source>
</evidence>
<keyword evidence="6" id="KW-1015">Disulfide bond</keyword>
<comment type="caution">
    <text evidence="11">The sequence shown here is derived from an EMBL/GenBank/DDBJ whole genome shotgun (WGS) entry which is preliminary data.</text>
</comment>
<keyword evidence="4 9" id="KW-0732">Signal</keyword>
<evidence type="ECO:0000313" key="12">
    <source>
        <dbReference type="Proteomes" id="UP001153555"/>
    </source>
</evidence>
<evidence type="ECO:0000256" key="6">
    <source>
        <dbReference type="ARBA" id="ARBA00023157"/>
    </source>
</evidence>
<dbReference type="InterPro" id="IPR044788">
    <property type="entry name" value="X8_dom_prot"/>
</dbReference>
<comment type="subcellular location">
    <subcellularLocation>
        <location evidence="1">Cell membrane</location>
        <topology evidence="1">Lipid-anchor</topology>
        <topology evidence="1">GPI-anchor</topology>
    </subcellularLocation>
</comment>
<dbReference type="GO" id="GO:0005886">
    <property type="term" value="C:plasma membrane"/>
    <property type="evidence" value="ECO:0007669"/>
    <property type="project" value="UniProtKB-SubCell"/>
</dbReference>
<name>A0A9N7R5S8_STRHE</name>
<sequence length="228" mass="24052">MSTRTIICCLVFIHHLAALVFCSGPLSISAEKKDVTTPITTVPTVNPSTEVINPISSNPEKPMVMNPNNPSTIPLQTNTRPVGSWCVAMQSVPQAALQVALDYACGHGGADCSAVQPGGRCYYPNTVRDHASYAFNSYYQMNPIPTSCNFGGAAVITSTNPSYDSCQYPMTSTSSSVLNISSSSGSRVFGAGRPNTPTTSAAVVTSRFPSSRCLLASVAVLVFVPLYI</sequence>
<dbReference type="OrthoDB" id="1073427at2759"/>
<evidence type="ECO:0000256" key="5">
    <source>
        <dbReference type="ARBA" id="ARBA00023136"/>
    </source>
</evidence>
<feature type="signal peptide" evidence="9">
    <location>
        <begin position="1"/>
        <end position="18"/>
    </location>
</feature>
<evidence type="ECO:0000256" key="2">
    <source>
        <dbReference type="ARBA" id="ARBA00022475"/>
    </source>
</evidence>
<reference evidence="11" key="1">
    <citation type="submission" date="2019-12" db="EMBL/GenBank/DDBJ databases">
        <authorList>
            <person name="Scholes J."/>
        </authorList>
    </citation>
    <scope>NUCLEOTIDE SEQUENCE</scope>
</reference>
<evidence type="ECO:0000259" key="10">
    <source>
        <dbReference type="SMART" id="SM00768"/>
    </source>
</evidence>
<dbReference type="FunFam" id="1.20.58.1040:FF:000001">
    <property type="entry name" value="Glucan endo-1,3-beta-glucosidase 4"/>
    <property type="match status" value="1"/>
</dbReference>
<dbReference type="GO" id="GO:0009506">
    <property type="term" value="C:plasmodesma"/>
    <property type="evidence" value="ECO:0007669"/>
    <property type="project" value="UniProtKB-ARBA"/>
</dbReference>